<dbReference type="SUPFAM" id="SSF53822">
    <property type="entry name" value="Periplasmic binding protein-like I"/>
    <property type="match status" value="1"/>
</dbReference>
<dbReference type="InterPro" id="IPR028082">
    <property type="entry name" value="Peripla_BP_I"/>
</dbReference>
<protein>
    <submittedName>
        <fullName evidence="1">Uncharacterized protein</fullName>
    </submittedName>
</protein>
<evidence type="ECO:0000313" key="1">
    <source>
        <dbReference type="EMBL" id="SCZ60168.1"/>
    </source>
</evidence>
<dbReference type="STRING" id="1156985.SAMN04488118_10440"/>
<evidence type="ECO:0000313" key="2">
    <source>
        <dbReference type="Proteomes" id="UP000198767"/>
    </source>
</evidence>
<proteinExistence type="predicted"/>
<sequence length="102" mass="10815">MGGNASQLIDAQVAMAILCGGFETSNGALSAFVQRRAPYDQGLAFIGYGDPSSYSWVSSRISTIHVPLDDLIQCAIYLVCNIAEVATQSALSYPAKLMLRGP</sequence>
<dbReference type="AlphaFoldDB" id="A0A1G5QEU3"/>
<organism evidence="1 2">
    <name type="scientific">Epibacterium ulvae</name>
    <dbReference type="NCBI Taxonomy" id="1156985"/>
    <lineage>
        <taxon>Bacteria</taxon>
        <taxon>Pseudomonadati</taxon>
        <taxon>Pseudomonadota</taxon>
        <taxon>Alphaproteobacteria</taxon>
        <taxon>Rhodobacterales</taxon>
        <taxon>Roseobacteraceae</taxon>
        <taxon>Epibacterium</taxon>
    </lineage>
</organism>
<gene>
    <name evidence="1" type="ORF">SAMN04488118_10440</name>
</gene>
<dbReference type="EMBL" id="FMWG01000004">
    <property type="protein sequence ID" value="SCZ60168.1"/>
    <property type="molecule type" value="Genomic_DNA"/>
</dbReference>
<accession>A0A1G5QEU3</accession>
<keyword evidence="2" id="KW-1185">Reference proteome</keyword>
<name>A0A1G5QEU3_9RHOB</name>
<dbReference type="Gene3D" id="3.40.50.2300">
    <property type="match status" value="1"/>
</dbReference>
<dbReference type="Proteomes" id="UP000198767">
    <property type="component" value="Unassembled WGS sequence"/>
</dbReference>
<reference evidence="1 2" key="1">
    <citation type="submission" date="2016-10" db="EMBL/GenBank/DDBJ databases">
        <authorList>
            <person name="de Groot N.N."/>
        </authorList>
    </citation>
    <scope>NUCLEOTIDE SEQUENCE [LARGE SCALE GENOMIC DNA]</scope>
    <source>
        <strain evidence="1 2">U95</strain>
    </source>
</reference>